<dbReference type="Proteomes" id="UP000053573">
    <property type="component" value="Unassembled WGS sequence"/>
</dbReference>
<keyword evidence="1" id="KW-0732">Signal</keyword>
<accession>A0A0H1B757</accession>
<reference evidence="3" key="1">
    <citation type="journal article" date="2015" name="PLoS Genet.">
        <title>The dynamic genome and transcriptome of the human fungal pathogen Blastomyces and close relative Emmonsia.</title>
        <authorList>
            <person name="Munoz J.F."/>
            <person name="Gauthier G.M."/>
            <person name="Desjardins C.A."/>
            <person name="Gallo J.E."/>
            <person name="Holder J."/>
            <person name="Sullivan T.D."/>
            <person name="Marty A.J."/>
            <person name="Carmen J.C."/>
            <person name="Chen Z."/>
            <person name="Ding L."/>
            <person name="Gujja S."/>
            <person name="Magrini V."/>
            <person name="Misas E."/>
            <person name="Mitreva M."/>
            <person name="Priest M."/>
            <person name="Saif S."/>
            <person name="Whiston E.A."/>
            <person name="Young S."/>
            <person name="Zeng Q."/>
            <person name="Goldman W.E."/>
            <person name="Mardis E.R."/>
            <person name="Taylor J.W."/>
            <person name="McEwen J.G."/>
            <person name="Clay O.K."/>
            <person name="Klein B.S."/>
            <person name="Cuomo C.A."/>
        </authorList>
    </citation>
    <scope>NUCLEOTIDE SEQUENCE [LARGE SCALE GENOMIC DNA]</scope>
    <source>
        <strain evidence="3">UAMH 139</strain>
    </source>
</reference>
<organism evidence="2 3">
    <name type="scientific">Blastomyces silverae</name>
    <dbReference type="NCBI Taxonomy" id="2060906"/>
    <lineage>
        <taxon>Eukaryota</taxon>
        <taxon>Fungi</taxon>
        <taxon>Dikarya</taxon>
        <taxon>Ascomycota</taxon>
        <taxon>Pezizomycotina</taxon>
        <taxon>Eurotiomycetes</taxon>
        <taxon>Eurotiomycetidae</taxon>
        <taxon>Onygenales</taxon>
        <taxon>Ajellomycetaceae</taxon>
        <taxon>Blastomyces</taxon>
    </lineage>
</organism>
<sequence length="64" mass="6750">MKLATVISSTLAAVAIASPIALDRVDVDKRGKVDVFDGPGVDGPRVDRVDVDKRSRVDVFEGPG</sequence>
<gene>
    <name evidence="2" type="ORF">EMPG_17613</name>
</gene>
<feature type="signal peptide" evidence="1">
    <location>
        <begin position="1"/>
        <end position="17"/>
    </location>
</feature>
<evidence type="ECO:0000256" key="1">
    <source>
        <dbReference type="SAM" id="SignalP"/>
    </source>
</evidence>
<evidence type="ECO:0000313" key="2">
    <source>
        <dbReference type="EMBL" id="KLJ06898.1"/>
    </source>
</evidence>
<feature type="non-terminal residue" evidence="2">
    <location>
        <position position="64"/>
    </location>
</feature>
<evidence type="ECO:0000313" key="3">
    <source>
        <dbReference type="Proteomes" id="UP000053573"/>
    </source>
</evidence>
<proteinExistence type="predicted"/>
<dbReference type="AlphaFoldDB" id="A0A0H1B757"/>
<dbReference type="EMBL" id="LDEV01002951">
    <property type="protein sequence ID" value="KLJ06898.1"/>
    <property type="molecule type" value="Genomic_DNA"/>
</dbReference>
<comment type="caution">
    <text evidence="2">The sequence shown here is derived from an EMBL/GenBank/DDBJ whole genome shotgun (WGS) entry which is preliminary data.</text>
</comment>
<feature type="chain" id="PRO_5005199494" evidence="1">
    <location>
        <begin position="18"/>
        <end position="64"/>
    </location>
</feature>
<keyword evidence="3" id="KW-1185">Reference proteome</keyword>
<protein>
    <submittedName>
        <fullName evidence="2">Uncharacterized protein</fullName>
    </submittedName>
</protein>
<name>A0A0H1B757_9EURO</name>